<protein>
    <submittedName>
        <fullName evidence="2">RGS domain-containing protein</fullName>
    </submittedName>
</protein>
<evidence type="ECO:0000313" key="2">
    <source>
        <dbReference type="WBParaSite" id="RSKR_0001170800.1"/>
    </source>
</evidence>
<dbReference type="Proteomes" id="UP000095286">
    <property type="component" value="Unplaced"/>
</dbReference>
<accession>A0AC35UIN6</accession>
<evidence type="ECO:0000313" key="1">
    <source>
        <dbReference type="Proteomes" id="UP000095286"/>
    </source>
</evidence>
<proteinExistence type="predicted"/>
<dbReference type="WBParaSite" id="RSKR_0001170800.1">
    <property type="protein sequence ID" value="RSKR_0001170800.1"/>
    <property type="gene ID" value="RSKR_0001170800"/>
</dbReference>
<organism evidence="1 2">
    <name type="scientific">Rhabditophanes sp. KR3021</name>
    <dbReference type="NCBI Taxonomy" id="114890"/>
    <lineage>
        <taxon>Eukaryota</taxon>
        <taxon>Metazoa</taxon>
        <taxon>Ecdysozoa</taxon>
        <taxon>Nematoda</taxon>
        <taxon>Chromadorea</taxon>
        <taxon>Rhabditida</taxon>
        <taxon>Tylenchina</taxon>
        <taxon>Panagrolaimomorpha</taxon>
        <taxon>Strongyloidoidea</taxon>
        <taxon>Alloionematidae</taxon>
        <taxon>Rhabditophanes</taxon>
    </lineage>
</organism>
<name>A0AC35UIN6_9BILA</name>
<reference evidence="2" key="1">
    <citation type="submission" date="2016-11" db="UniProtKB">
        <authorList>
            <consortium name="WormBaseParasite"/>
        </authorList>
    </citation>
    <scope>IDENTIFICATION</scope>
    <source>
        <strain evidence="2">KR3021</strain>
    </source>
</reference>
<sequence length="270" mass="30993">MGNSESSLRNSFPSTKSSVAESSRRPAKKQVKIFTTHSNSSSPNPETGRKRSDSANEVSRNSTSLNYHQQKHSTDRSNRRTKSFRAGIGNTGSFRHRNGLGSAAELSNTQKRLIQLIFEETDKLTFYDFVHNVFQTIFSRDKRLLKVIGLEVCERYQDDVWEQHINFKMHNQKFCNTLIDCIENIFDTTLVLDCLREFGATYAVDFNGTVKVPTNYWDRLEAAITSKAKELKQLDITKNSVFLLGNKQIKQIADIRFLVNIRWSLGQKKK</sequence>